<feature type="compositionally biased region" description="Basic residues" evidence="2">
    <location>
        <begin position="1978"/>
        <end position="1987"/>
    </location>
</feature>
<feature type="compositionally biased region" description="Basic and acidic residues" evidence="2">
    <location>
        <begin position="3412"/>
        <end position="3422"/>
    </location>
</feature>
<feature type="compositionally biased region" description="Basic and acidic residues" evidence="2">
    <location>
        <begin position="2097"/>
        <end position="2111"/>
    </location>
</feature>
<feature type="compositionally biased region" description="Polar residues" evidence="2">
    <location>
        <begin position="687"/>
        <end position="701"/>
    </location>
</feature>
<accession>A0A9P8K398</accession>
<feature type="compositionally biased region" description="Basic residues" evidence="2">
    <location>
        <begin position="2508"/>
        <end position="2520"/>
    </location>
</feature>
<feature type="compositionally biased region" description="Basic and acidic residues" evidence="2">
    <location>
        <begin position="3650"/>
        <end position="3665"/>
    </location>
</feature>
<name>A0A9P8K398_AURME</name>
<feature type="compositionally biased region" description="Polar residues" evidence="2">
    <location>
        <begin position="4084"/>
        <end position="4094"/>
    </location>
</feature>
<feature type="compositionally biased region" description="Low complexity" evidence="2">
    <location>
        <begin position="4887"/>
        <end position="4899"/>
    </location>
</feature>
<evidence type="ECO:0000313" key="3">
    <source>
        <dbReference type="EMBL" id="KAH0216145.1"/>
    </source>
</evidence>
<feature type="region of interest" description="Disordered" evidence="2">
    <location>
        <begin position="1336"/>
        <end position="1463"/>
    </location>
</feature>
<reference evidence="3" key="2">
    <citation type="submission" date="2021-08" db="EMBL/GenBank/DDBJ databases">
        <authorList>
            <person name="Gostincar C."/>
            <person name="Sun X."/>
            <person name="Song Z."/>
            <person name="Gunde-Cimerman N."/>
        </authorList>
    </citation>
    <scope>NUCLEOTIDE SEQUENCE</scope>
    <source>
        <strain evidence="3">EXF-8016</strain>
    </source>
</reference>
<feature type="compositionally biased region" description="Low complexity" evidence="2">
    <location>
        <begin position="3347"/>
        <end position="3361"/>
    </location>
</feature>
<feature type="compositionally biased region" description="Polar residues" evidence="2">
    <location>
        <begin position="1423"/>
        <end position="1435"/>
    </location>
</feature>
<feature type="compositionally biased region" description="Basic and acidic residues" evidence="2">
    <location>
        <begin position="74"/>
        <end position="89"/>
    </location>
</feature>
<feature type="region of interest" description="Disordered" evidence="2">
    <location>
        <begin position="1262"/>
        <end position="1282"/>
    </location>
</feature>
<feature type="compositionally biased region" description="Polar residues" evidence="2">
    <location>
        <begin position="1149"/>
        <end position="1167"/>
    </location>
</feature>
<feature type="compositionally biased region" description="Low complexity" evidence="2">
    <location>
        <begin position="711"/>
        <end position="732"/>
    </location>
</feature>
<feature type="region of interest" description="Disordered" evidence="2">
    <location>
        <begin position="896"/>
        <end position="915"/>
    </location>
</feature>
<feature type="compositionally biased region" description="Polar residues" evidence="2">
    <location>
        <begin position="2965"/>
        <end position="2977"/>
    </location>
</feature>
<feature type="compositionally biased region" description="Basic and acidic residues" evidence="2">
    <location>
        <begin position="3556"/>
        <end position="3570"/>
    </location>
</feature>
<feature type="compositionally biased region" description="Polar residues" evidence="2">
    <location>
        <begin position="3986"/>
        <end position="3997"/>
    </location>
</feature>
<feature type="compositionally biased region" description="Polar residues" evidence="2">
    <location>
        <begin position="2775"/>
        <end position="2800"/>
    </location>
</feature>
<feature type="compositionally biased region" description="Low complexity" evidence="2">
    <location>
        <begin position="3450"/>
        <end position="3459"/>
    </location>
</feature>
<feature type="compositionally biased region" description="Basic and acidic residues" evidence="2">
    <location>
        <begin position="2456"/>
        <end position="2466"/>
    </location>
</feature>
<feature type="coiled-coil region" evidence="1">
    <location>
        <begin position="5036"/>
        <end position="5156"/>
    </location>
</feature>
<feature type="compositionally biased region" description="Basic and acidic residues" evidence="2">
    <location>
        <begin position="1129"/>
        <end position="1143"/>
    </location>
</feature>
<feature type="compositionally biased region" description="Basic and acidic residues" evidence="2">
    <location>
        <begin position="467"/>
        <end position="481"/>
    </location>
</feature>
<feature type="compositionally biased region" description="Pro residues" evidence="2">
    <location>
        <begin position="4801"/>
        <end position="4812"/>
    </location>
</feature>
<feature type="compositionally biased region" description="Basic residues" evidence="2">
    <location>
        <begin position="3436"/>
        <end position="3449"/>
    </location>
</feature>
<protein>
    <recommendedName>
        <fullName evidence="5">Involucrin repeat protein</fullName>
    </recommendedName>
</protein>
<feature type="compositionally biased region" description="Basic residues" evidence="2">
    <location>
        <begin position="2996"/>
        <end position="3006"/>
    </location>
</feature>
<feature type="compositionally biased region" description="Polar residues" evidence="2">
    <location>
        <begin position="3581"/>
        <end position="3600"/>
    </location>
</feature>
<feature type="compositionally biased region" description="Basic and acidic residues" evidence="2">
    <location>
        <begin position="2759"/>
        <end position="2774"/>
    </location>
</feature>
<feature type="compositionally biased region" description="Polar residues" evidence="2">
    <location>
        <begin position="3482"/>
        <end position="3501"/>
    </location>
</feature>
<feature type="region of interest" description="Disordered" evidence="2">
    <location>
        <begin position="3074"/>
        <end position="3093"/>
    </location>
</feature>
<feature type="compositionally biased region" description="Basic residues" evidence="2">
    <location>
        <begin position="4112"/>
        <end position="4122"/>
    </location>
</feature>
<feature type="region of interest" description="Disordered" evidence="2">
    <location>
        <begin position="2652"/>
        <end position="3020"/>
    </location>
</feature>
<feature type="compositionally biased region" description="Basic and acidic residues" evidence="2">
    <location>
        <begin position="4148"/>
        <end position="4158"/>
    </location>
</feature>
<feature type="compositionally biased region" description="Low complexity" evidence="2">
    <location>
        <begin position="3629"/>
        <end position="3641"/>
    </location>
</feature>
<feature type="region of interest" description="Disordered" evidence="2">
    <location>
        <begin position="3734"/>
        <end position="4329"/>
    </location>
</feature>
<feature type="region of interest" description="Disordered" evidence="2">
    <location>
        <begin position="4343"/>
        <end position="4364"/>
    </location>
</feature>
<feature type="region of interest" description="Disordered" evidence="2">
    <location>
        <begin position="1128"/>
        <end position="1217"/>
    </location>
</feature>
<feature type="compositionally biased region" description="Low complexity" evidence="2">
    <location>
        <begin position="671"/>
        <end position="686"/>
    </location>
</feature>
<feature type="compositionally biased region" description="Polar residues" evidence="2">
    <location>
        <begin position="1522"/>
        <end position="1542"/>
    </location>
</feature>
<feature type="region of interest" description="Disordered" evidence="2">
    <location>
        <begin position="4401"/>
        <end position="4459"/>
    </location>
</feature>
<feature type="compositionally biased region" description="Basic and acidic residues" evidence="2">
    <location>
        <begin position="115"/>
        <end position="139"/>
    </location>
</feature>
<evidence type="ECO:0000313" key="4">
    <source>
        <dbReference type="Proteomes" id="UP000767238"/>
    </source>
</evidence>
<feature type="compositionally biased region" description="Basic residues" evidence="2">
    <location>
        <begin position="648"/>
        <end position="657"/>
    </location>
</feature>
<feature type="compositionally biased region" description="Polar residues" evidence="2">
    <location>
        <begin position="239"/>
        <end position="252"/>
    </location>
</feature>
<feature type="compositionally biased region" description="Basic residues" evidence="2">
    <location>
        <begin position="3156"/>
        <end position="3167"/>
    </location>
</feature>
<feature type="compositionally biased region" description="Basic and acidic residues" evidence="2">
    <location>
        <begin position="3324"/>
        <end position="3341"/>
    </location>
</feature>
<feature type="compositionally biased region" description="Acidic residues" evidence="2">
    <location>
        <begin position="803"/>
        <end position="816"/>
    </location>
</feature>
<feature type="compositionally biased region" description="Low complexity" evidence="2">
    <location>
        <begin position="2480"/>
        <end position="2490"/>
    </location>
</feature>
<feature type="compositionally biased region" description="Polar residues" evidence="2">
    <location>
        <begin position="1352"/>
        <end position="1378"/>
    </location>
</feature>
<feature type="compositionally biased region" description="Basic and acidic residues" evidence="2">
    <location>
        <begin position="2826"/>
        <end position="2840"/>
    </location>
</feature>
<organism evidence="3 4">
    <name type="scientific">Aureobasidium melanogenum</name>
    <name type="common">Aureobasidium pullulans var. melanogenum</name>
    <dbReference type="NCBI Taxonomy" id="46634"/>
    <lineage>
        <taxon>Eukaryota</taxon>
        <taxon>Fungi</taxon>
        <taxon>Dikarya</taxon>
        <taxon>Ascomycota</taxon>
        <taxon>Pezizomycotina</taxon>
        <taxon>Dothideomycetes</taxon>
        <taxon>Dothideomycetidae</taxon>
        <taxon>Dothideales</taxon>
        <taxon>Saccotheciaceae</taxon>
        <taxon>Aureobasidium</taxon>
    </lineage>
</organism>
<feature type="compositionally biased region" description="Basic residues" evidence="2">
    <location>
        <begin position="2623"/>
        <end position="2633"/>
    </location>
</feature>
<feature type="compositionally biased region" description="Basic and acidic residues" evidence="2">
    <location>
        <begin position="2311"/>
        <end position="2334"/>
    </location>
</feature>
<feature type="compositionally biased region" description="Basic and acidic residues" evidence="2">
    <location>
        <begin position="2848"/>
        <end position="2867"/>
    </location>
</feature>
<feature type="compositionally biased region" description="Basic and acidic residues" evidence="2">
    <location>
        <begin position="1750"/>
        <end position="1764"/>
    </location>
</feature>
<evidence type="ECO:0000256" key="2">
    <source>
        <dbReference type="SAM" id="MobiDB-lite"/>
    </source>
</evidence>
<feature type="region of interest" description="Disordered" evidence="2">
    <location>
        <begin position="2561"/>
        <end position="2633"/>
    </location>
</feature>
<evidence type="ECO:0000256" key="1">
    <source>
        <dbReference type="SAM" id="Coils"/>
    </source>
</evidence>
<feature type="compositionally biased region" description="Basic residues" evidence="2">
    <location>
        <begin position="4500"/>
        <end position="4510"/>
    </location>
</feature>
<feature type="compositionally biased region" description="Basic and acidic residues" evidence="2">
    <location>
        <begin position="2076"/>
        <end position="2087"/>
    </location>
</feature>
<feature type="compositionally biased region" description="Basic residues" evidence="2">
    <location>
        <begin position="3884"/>
        <end position="3897"/>
    </location>
</feature>
<feature type="compositionally biased region" description="Polar residues" evidence="2">
    <location>
        <begin position="3397"/>
        <end position="3408"/>
    </location>
</feature>
<feature type="compositionally biased region" description="Polar residues" evidence="2">
    <location>
        <begin position="158"/>
        <end position="171"/>
    </location>
</feature>
<feature type="compositionally biased region" description="Basic residues" evidence="2">
    <location>
        <begin position="2410"/>
        <end position="2419"/>
    </location>
</feature>
<feature type="region of interest" description="Disordered" evidence="2">
    <location>
        <begin position="4657"/>
        <end position="4983"/>
    </location>
</feature>
<feature type="compositionally biased region" description="Polar residues" evidence="2">
    <location>
        <begin position="2695"/>
        <end position="2704"/>
    </location>
</feature>
<feature type="compositionally biased region" description="Basic and acidic residues" evidence="2">
    <location>
        <begin position="1017"/>
        <end position="1067"/>
    </location>
</feature>
<dbReference type="OrthoDB" id="5365701at2759"/>
<feature type="compositionally biased region" description="Polar residues" evidence="2">
    <location>
        <begin position="2281"/>
        <end position="2296"/>
    </location>
</feature>
<feature type="compositionally biased region" description="Basic residues" evidence="2">
    <location>
        <begin position="4194"/>
        <end position="4204"/>
    </location>
</feature>
<dbReference type="InterPro" id="IPR053268">
    <property type="entry name" value="Woronin_anchor"/>
</dbReference>
<reference evidence="3" key="1">
    <citation type="journal article" date="2021" name="J Fungi (Basel)">
        <title>Virulence traits and population genomics of the black yeast Aureobasidium melanogenum.</title>
        <authorList>
            <person name="Cernosa A."/>
            <person name="Sun X."/>
            <person name="Gostincar C."/>
            <person name="Fang C."/>
            <person name="Gunde-Cimerman N."/>
            <person name="Song Z."/>
        </authorList>
    </citation>
    <scope>NUCLEOTIDE SEQUENCE</scope>
    <source>
        <strain evidence="3">EXF-8016</strain>
    </source>
</reference>
<feature type="compositionally biased region" description="Polar residues" evidence="2">
    <location>
        <begin position="1683"/>
        <end position="1692"/>
    </location>
</feature>
<feature type="compositionally biased region" description="Basic and acidic residues" evidence="2">
    <location>
        <begin position="4348"/>
        <end position="4360"/>
    </location>
</feature>
<feature type="compositionally biased region" description="Basic and acidic residues" evidence="2">
    <location>
        <begin position="4319"/>
        <end position="4329"/>
    </location>
</feature>
<feature type="compositionally biased region" description="Acidic residues" evidence="2">
    <location>
        <begin position="3860"/>
        <end position="3878"/>
    </location>
</feature>
<feature type="compositionally biased region" description="Basic and acidic residues" evidence="2">
    <location>
        <begin position="3257"/>
        <end position="3270"/>
    </location>
</feature>
<feature type="compositionally biased region" description="Basic and acidic residues" evidence="2">
    <location>
        <begin position="565"/>
        <end position="592"/>
    </location>
</feature>
<feature type="compositionally biased region" description="Basic and acidic residues" evidence="2">
    <location>
        <begin position="1570"/>
        <end position="1587"/>
    </location>
</feature>
<feature type="compositionally biased region" description="Pro residues" evidence="2">
    <location>
        <begin position="4924"/>
        <end position="4939"/>
    </location>
</feature>
<feature type="compositionally biased region" description="Polar residues" evidence="2">
    <location>
        <begin position="1391"/>
        <end position="1400"/>
    </location>
</feature>
<feature type="region of interest" description="Disordered" evidence="2">
    <location>
        <begin position="4483"/>
        <end position="4575"/>
    </location>
</feature>
<feature type="compositionally biased region" description="Basic and acidic residues" evidence="2">
    <location>
        <begin position="2014"/>
        <end position="2041"/>
    </location>
</feature>
<gene>
    <name evidence="3" type="ORF">KCV03_g7698</name>
</gene>
<feature type="compositionally biased region" description="Basic and acidic residues" evidence="2">
    <location>
        <begin position="3610"/>
        <end position="3622"/>
    </location>
</feature>
<feature type="compositionally biased region" description="Low complexity" evidence="2">
    <location>
        <begin position="1"/>
        <end position="13"/>
    </location>
</feature>
<evidence type="ECO:0008006" key="5">
    <source>
        <dbReference type="Google" id="ProtNLM"/>
    </source>
</evidence>
<feature type="region of interest" description="Disordered" evidence="2">
    <location>
        <begin position="1652"/>
        <end position="2537"/>
    </location>
</feature>
<feature type="compositionally biased region" description="Polar residues" evidence="2">
    <location>
        <begin position="4426"/>
        <end position="4437"/>
    </location>
</feature>
<feature type="compositionally biased region" description="Basic residues" evidence="2">
    <location>
        <begin position="4270"/>
        <end position="4281"/>
    </location>
</feature>
<feature type="region of interest" description="Disordered" evidence="2">
    <location>
        <begin position="770"/>
        <end position="853"/>
    </location>
</feature>
<feature type="compositionally biased region" description="Polar residues" evidence="2">
    <location>
        <begin position="1618"/>
        <end position="1631"/>
    </location>
</feature>
<feature type="compositionally biased region" description="Basic and acidic residues" evidence="2">
    <location>
        <begin position="1663"/>
        <end position="1681"/>
    </location>
</feature>
<feature type="compositionally biased region" description="Low complexity" evidence="2">
    <location>
        <begin position="2174"/>
        <end position="2186"/>
    </location>
</feature>
<dbReference type="PANTHER" id="PTHR40641:SF2">
    <property type="entry name" value="INVOLUCRIN REPEAT PROTEIN"/>
    <property type="match status" value="1"/>
</dbReference>
<feature type="compositionally biased region" description="Basic and acidic residues" evidence="2">
    <location>
        <begin position="2431"/>
        <end position="2449"/>
    </location>
</feature>
<feature type="region of interest" description="Disordered" evidence="2">
    <location>
        <begin position="1476"/>
        <end position="1631"/>
    </location>
</feature>
<comment type="caution">
    <text evidence="3">The sequence shown here is derived from an EMBL/GenBank/DDBJ whole genome shotgun (WGS) entry which is preliminary data.</text>
</comment>
<feature type="compositionally biased region" description="Basic and acidic residues" evidence="2">
    <location>
        <begin position="2801"/>
        <end position="2814"/>
    </location>
</feature>
<feature type="compositionally biased region" description="Polar residues" evidence="2">
    <location>
        <begin position="4446"/>
        <end position="4459"/>
    </location>
</feature>
<feature type="region of interest" description="Disordered" evidence="2">
    <location>
        <begin position="947"/>
        <end position="979"/>
    </location>
</feature>
<feature type="compositionally biased region" description="Polar residues" evidence="2">
    <location>
        <begin position="3826"/>
        <end position="3841"/>
    </location>
</feature>
<feature type="region of interest" description="Disordered" evidence="2">
    <location>
        <begin position="235"/>
        <end position="286"/>
    </location>
</feature>
<feature type="region of interest" description="Disordered" evidence="2">
    <location>
        <begin position="1002"/>
        <end position="1080"/>
    </location>
</feature>
<feature type="compositionally biased region" description="Polar residues" evidence="2">
    <location>
        <begin position="3051"/>
        <end position="3063"/>
    </location>
</feature>
<feature type="region of interest" description="Disordered" evidence="2">
    <location>
        <begin position="3107"/>
        <end position="3193"/>
    </location>
</feature>
<feature type="region of interest" description="Disordered" evidence="2">
    <location>
        <begin position="3237"/>
        <end position="3276"/>
    </location>
</feature>
<feature type="region of interest" description="Disordered" evidence="2">
    <location>
        <begin position="453"/>
        <end position="511"/>
    </location>
</feature>
<feature type="region of interest" description="Disordered" evidence="2">
    <location>
        <begin position="3045"/>
        <end position="3065"/>
    </location>
</feature>
<feature type="region of interest" description="Disordered" evidence="2">
    <location>
        <begin position="552"/>
        <end position="754"/>
    </location>
</feature>
<sequence>MFRSLSSKNSASSSKRKKADQSSRRPESVASSSTHRKHPRNDERSSKTHHRNSTSTQSPMDGSSGPSSYYTTSDRLHQPEPRSLTEEAIRSLSMQDDGWGDTYSHAEDLPSGGAHADKDPRSKGPYKDEAGRRYNEGLEYHSPAENIKPDERSFSHGDYSQNSFGTSSHVQDQFPGQDPSTFSRSSFDPTAVQGAAATYYNGDQVRPTPSSVNQFFQSGAGAAAEYYSQAPMQPLPAGNQHSPTQAFNTPQNPFGRPNEQAESFSSPAYPADFYTTGPTNSQSNVNAATDLSDQNYTYQQPYRPTEAFVQENSTPHETYHQHSQSVPSATTYTDENYYTPVSSQLPAHGKQAWTSQNLPYVAAAGAAAAAGAQSHHHKMHQHTHSAPIGNNNSGKMYSPPRPYTSGNMTMQHKHKGPISKFVDWWKDYEDVRKMEEYTEYIGVCKYCFDPRSTATDAPRKHHRRGRRSSDSLRRRSSDSLRRSYTTGSKYGRIDKDARYHSSDSERRSKKTSWLGAGVAAYGISKVGKSLWQNSRDFDDTYSVKSGRKIDVSRRREAIRNSSSGHESRSERMDHPGSRYDNSSDRFETDTQRSVRRPGYTRAESTRSQDGRYGSVKPGSVSIGGSRHSQEQIQVRHPSPVVGDELPHPSRRGYKSRSRSQSPSLAQILGLSSSQKRTSATASRSSSPQQGGMFTGFFSTQPSRSKSKQSKKNGFFNFANSSSSSADSGLAFGNRPSKNGKVSRRATRKSSDEHLKTTLLGIGATAAALSAVQRGKSGSRMSEPGRPRNQDVRYTTQRSKRDTSEEDGWESATDDESISSGLAFGDFDGKVLRRQRSSESITSQSSGTDKWSWRWRRKPTKKATTNDMSQIYHEDTCSGKEPSVVSSQPLQYVHPVPISSPMHSEAHGHSSMPGAFPEQQYASEYTSIQQPQPVMPVQSNILGNQTPPHASRIDYPSPRVSTRPTIPTELRRTQSSPVSSHTMRNAAVAGLAGAAAAGILSNGKSRIRDDSPSNVRFELTEKQAKKEERQQRKDDAKESRERAKVEARENKERARLDRERALKEESDRVAAGNARRYAEEAERQKLLAEQAERHQVRLREIAAAEAREREEDRQREEEIKEFMKNALAEQAREAEAKKQREAWEAHQMTAARQVSPPNSRAGPSTTSPPAVDRSQGYYVDQPQQDGNSSANMPYATRSYEPSNEHSGQPLMDDDLIDPDFFTRRRSHSELARHEELARKAAAKIVADLESRYKDPAPSQAEFFAPKELFEPSKGKTKVHGPIDDTDYHVYRMSEDQGASMPNEPPPPYQPSYQFANLRDLKSTAPWDIPKLNVIAPTPPASYAGSAKGDKSPISASKKTVRELSQTSDADIEPQKSSKVSWGEDQTRFYEITSPQSSQEQIVSELPYDEPESRTEYAYPESAQAEFSNSRNVTDDTNFSKDQADEPIEEISREPPFTSSESFYQQPFVESVSDIAFTMDSPGTEGAPPVQGFIEGEIDNADEIEDRMPHVPGGFEDTTPDPQPENTFNTDVQNLSREVMQEQQAPHAEPSRSSEQDQDDYFMTKGQRRKRDKEARRSSLDQNRDRQSPVDDQNDTSPMHQTHPDLTEDDSAPKQHDSTSRSGLSEKSSNVKHSSGYAVAGAIAGAAAAVGSLLNSDSSRSATRRMSEPEVDSQRENRSESQSRDTVSQSTPTSPVYERRPSLPSHAFDDLDMLPGSKRPKKSKRNSLLNYPTIGSPLRSAMTWDEYIEPLDATRDDKPARSQSDETHEDFESPVEDTKTETTNDLPSPESERGAASVVSAPTGDEDSGRRRKSRKSHREREGSTSPRRSVSVAMSEPYESSRKHKRRSHRDDDDFEDAPSARSRSSHSSKRDDDDSRSKKKGGILSLFRRKTSDDVLSDEKKRTNGDDERSKHHRRRHSSEHVIDEFNERRGSTSRSSSHAGKDEASSRHSSSSRHRRRHHHDDGEYEDDASSQVSESRRRHKHRSKDHSRSPEKEFDDTQSQTSDSRRKHRHRDRDLDDRRSLSRDSKAIKDEDKSFLVERVEDEEPIPLPEDDILSSSQAPESVEQPQEPIPLSEDGKVEAMEQPHDSTTSPTVPDESKVSSDVVVREDTDGPIQQTVEARSSPPPSDVLSPTLEQTTPARPIVPLRISSSTAVPLRFRRPPPSPGLPRERSASFSSSVAQSPSSPITPKAKRPLSTEFMHSTEFRPLYLLERTRKPQDEETEQNLPSLPPSRSASSSSLQSSEDWQSAAEDFEPGEQDNSNLPEFDQFHTDEPEDILGSAQTTPKATEFPQNVLESRPHLEPEYYTWSDMEREEHLRQEAESEHHNEPKEEPALTGDVQTEAKSAEDAILPNTDTEIAVNQDPMATDVWGDMSDGELPGTVAPVHEDSAEPVTQSPEPEAGSNLAASNKKRKNKKVAKLGTSSVSEITSRVRENPAELARRREKDAQDAVDTWFKPDSKPREEALVDASLVPLPEPTTPAEAEILAPAQESEVPVPELEPGSSLLSRKKSKKGKKKQKSVILDEPGPELMSVEEPSEPQMIAEVMPEQVSLTHIQAKNEVEEDQTSMPAKETAQEQKSVLAASETVSPTEAIVESATPVDTEQFHDNAQIEEPNYTMSKAERKKNKKKAKKAALSIAVPAVAAAVLATSEEHNNDDLAAEPEPALAKDREDESLNKEMPGDAMPPAEMKPSSEIDTTEQQVAVTEPISPSLLQTELPPEQVALPQETQNEMTELEAIDPIPEPATESTPVPEAPFEEQARLVSEEPLDERSRSPPNTVSEATSKRSSWFSWLPGSKTQTADESKTESQAPEHEPEEPNALTQEPFERLLEQPMHHPEFIDASSIIPDDHKDITESDQRREVHPETDAAFEENNKVENPVENTGLPIDQPRLEENAPPETEASADNTEDVETVESATFVAQDNLPSVEPTSSTSEHAPAKEESSAQLPDSSAAEAPDNVLGALVTTSHATQEQVSAPTLAEEPESAEDSWAMPSKKSKKGKKAKKAAKEKAPAETVSPSIEDRSLDVVLIPNDNPDSIESDRIEVVEPGHSSNVDTQGSTVDVLTDEPAPATSLVVDTGLSSTPTAEVTGRDDSFEAVSQLLEPAAKSPKVAGMSVQSDSQYATPGENKQVGLHELVPTEPSTATAEDEWAMPSSKKKKKKGKKVKQPLTEVDETIEDVPTTQPPELQSPEVPAAIEHTPVTPDIFETPAEDSSAQYFATPADELVDQYFVTPVEESPEQHFAVPADEAEPPTDIQPHESDSMPHDQLRRLSVTPTQAIIQDESAVLVEKPLSLESSDHTDTTANDTTREVVFQPDAEAPVIDDSKDGEMNLQDESKPLEDEQVFEPTSEPTLEPSTTATQIEPIDKSARTPEIEQPKASKVHLDPIEEGKFLSESEASQQITSANSEPDVLDRVSDRFEPQDDAETGAFATISRRSKKDKKKAKKAKQQQFESESFQIEAGESDSQVALGETVELPVGLNSETSVTTDTEVPSTPQQLPETEAVIEEQPVIRKLSKKEKRKAKKAVVLGQATPFEDTPEQTPMIQDATSYFPDTTEHDTIAEPRKVELADEPQAELLSTPLNNPEEAQQDVKNLSRGQTEPEESPIDPESRSRIDKREENIVEPNVADMDATTDATSAAQQSESTKGLLHETEPAPTDLDKIDNYPAESDPVDPANPSRHAQTDEQENSPRIIEPEPADVKDQAPGILDQLILAEEPAVALESELVNNVESAVDMPSVDAEDHTAPTGSEPTSAEPILESLGREEPVSGMETVAEDVEEPTAKYEPELEQESVQDSASEERSQAVADSAPLKMSKKDKRKAKKLQQTVEPTLESSNPNEPSVPVAEEDFPALTTADQETTETTDDIVSEQPTEDMEPFTAKLSKKAKKKAKKAKAKNTGMDVEEDDPSSTLQELDPDLSDPSNEDRVEESVVEPSQTPSAEPLAHTAPDLEQGLVPESTAPLDRDFFQDSEVAAESAPKHTVDSQELTETTPRSIENSEHALISQHVNTVAAESAAKDAESPSTDPMAEIVLGDNLAKIAVPDSGNDDKPQIVEAPEAPQAVDSEVPSASAPDHNEIESLADNEQSTAQTVETPMPEDKDEFLTMASTSKKNKKKGKKAKLQQEGIVSEVPDEESSPDLSNNPEKSVTEDIEKSAQDKPGMPIATIVENTVQPTTKEEPSTVLADEWELPTKKSKKEKRKANKLQNFEDDLARESIKQEPIVEPAMTEEAEETLALPTSQAVESEPPRAEPESVFDSGANNDSSFSRKLSKKDKRKNKKASFIDEQQNEPEPATIAENTSGVKGSHSIDQTAVSSKTEVESEASGKEELLSARELVAIQGASTEPVIHDEATPAKDSELASALGDTSQDIDFAATLAAGLHDSGFDPNLVIKDPVFHRRANPTSVGEADPGEVTTAITRRPKRNTGQSGSASPVQDISRELSVAESSQPAEGSTNDVFSDTLTAGLIASGFATDALNSLSADTNDAQAEPEEFSFAISKRKKNGKKGKRVEAMTPEAPTPTDKQDFDLSEGDTQNSTPAETDVLPAQDPKQDHGELASAERSIGGPTDITTTRSAKPTFFHTSEVSQFLPVSIDHPVQSSTERVDQAPQQSADESMIETLARDIPRPRLEDAHATSITDSLRPPVLAGIHNEPATWSFDNLESPELDSGQAIHENEPFVSSNPTPEGKERIGEAEPISPVESTTKDRTSYLFQSPVDVTGLDKVEGPSQATNQKQTRFYEPGQSLGSSFGSRPQTPPAPLPPSPPQASHIPLPPVPSRMATPPAPLPPSPSNQQALSPAPLPPNPQPDQSPPLTRKKSLYDIGSPGPGHSSKAARRSATPQQTFRAKLDEEIPVAERSSLDDRVPILRPVDSNRSMRSNREQIRSTSSASSHSAAPSLRRINRSLSGDLRAASRRRGDGPTHGPPTTIPIEPPPTPPLQDEEFNGHGASRPSDMANIYEGWGDVRSSPTVSPTRPPSMRKRQSMHILDLEAKLDQLASENRYLQDAIDQTTSTHPPVHDNVGLQDMLRTRDLQLQEKDAEIQQIRSLLEPLQREIAKLTEVNNNLSEVNRSFTANNHVPYATLQSEHSQAHRQLQQTSQELDSLKRQHHELSDNMEDIVRQEISNALEDKNAEIRKLREELDVASQQIRLLQSDILASKGDIWLTIRDEDYFDTSCQKLCQHVQQWVLRFSKYSDNRMCRLTSDLTDEKIAARLDNAILDGSDVDKLLGDRVRRRDVFMSVVMTMIWEYVFTRYLFGMDREQRQKLKSLEKILSEVGPARAVAQWRATTLTLLSRRPAFATQRNLDTEAVAQEIFSALSALLPPPAQLEAQILTSLRNVLRVAVELSVEMRSQKAEYIMLPPLQPEYDTQGDLVRKVHFNAALMNERSGDYTSNDELERNQAVVKIVLFPLVVKKGDDFGEGEDEIVVCPAQVLVAGSKQGKKVVRVLSGAMDIDNPRRSNQSIISGLESGGMI</sequence>
<proteinExistence type="predicted"/>
<feature type="compositionally biased region" description="Basic and acidic residues" evidence="2">
    <location>
        <begin position="2667"/>
        <end position="2681"/>
    </location>
</feature>
<feature type="compositionally biased region" description="Polar residues" evidence="2">
    <location>
        <begin position="276"/>
        <end position="286"/>
    </location>
</feature>
<feature type="non-terminal residue" evidence="3">
    <location>
        <position position="1"/>
    </location>
</feature>
<feature type="compositionally biased region" description="Polar residues" evidence="2">
    <location>
        <begin position="1180"/>
        <end position="1190"/>
    </location>
</feature>
<feature type="compositionally biased region" description="Basic residues" evidence="2">
    <location>
        <begin position="3815"/>
        <end position="3825"/>
    </location>
</feature>
<feature type="compositionally biased region" description="Basic and acidic residues" evidence="2">
    <location>
        <begin position="1890"/>
        <end position="1910"/>
    </location>
</feature>
<feature type="compositionally biased region" description="Acidic residues" evidence="2">
    <location>
        <begin position="1494"/>
        <end position="1503"/>
    </location>
</feature>
<feature type="compositionally biased region" description="Acidic residues" evidence="2">
    <location>
        <begin position="2042"/>
        <end position="2055"/>
    </location>
</feature>
<feature type="compositionally biased region" description="Low complexity" evidence="2">
    <location>
        <begin position="61"/>
        <end position="73"/>
    </location>
</feature>
<dbReference type="Proteomes" id="UP000767238">
    <property type="component" value="Unassembled WGS sequence"/>
</dbReference>
<feature type="compositionally biased region" description="Polar residues" evidence="2">
    <location>
        <begin position="178"/>
        <end position="188"/>
    </location>
</feature>
<feature type="region of interest" description="Disordered" evidence="2">
    <location>
        <begin position="3291"/>
        <end position="3504"/>
    </location>
</feature>
<feature type="compositionally biased region" description="Pro residues" evidence="2">
    <location>
        <begin position="4756"/>
        <end position="4792"/>
    </location>
</feature>
<feature type="compositionally biased region" description="Basic and acidic residues" evidence="2">
    <location>
        <begin position="491"/>
        <end position="506"/>
    </location>
</feature>
<keyword evidence="1" id="KW-0175">Coiled coil</keyword>
<feature type="region of interest" description="Disordered" evidence="2">
    <location>
        <begin position="1"/>
        <end position="189"/>
    </location>
</feature>
<dbReference type="EMBL" id="JAHFYH010000066">
    <property type="protein sequence ID" value="KAH0216145.1"/>
    <property type="molecule type" value="Genomic_DNA"/>
</dbReference>
<feature type="region of interest" description="Disordered" evidence="2">
    <location>
        <begin position="3534"/>
        <end position="3706"/>
    </location>
</feature>
<feature type="compositionally biased region" description="Basic and acidic residues" evidence="2">
    <location>
        <begin position="1600"/>
        <end position="1617"/>
    </location>
</feature>
<feature type="compositionally biased region" description="Polar residues" evidence="2">
    <location>
        <begin position="3541"/>
        <end position="3554"/>
    </location>
</feature>
<feature type="compositionally biased region" description="Polar residues" evidence="2">
    <location>
        <begin position="4298"/>
        <end position="4318"/>
    </location>
</feature>
<feature type="compositionally biased region" description="Low complexity" evidence="2">
    <location>
        <begin position="2232"/>
        <end position="2244"/>
    </location>
</feature>
<feature type="compositionally biased region" description="Basic and acidic residues" evidence="2">
    <location>
        <begin position="1919"/>
        <end position="1931"/>
    </location>
</feature>
<feature type="compositionally biased region" description="Basic residues" evidence="2">
    <location>
        <begin position="1951"/>
        <end position="1960"/>
    </location>
</feature>
<feature type="compositionally biased region" description="Polar residues" evidence="2">
    <location>
        <begin position="2915"/>
        <end position="2936"/>
    </location>
</feature>
<dbReference type="PANTHER" id="PTHR40641">
    <property type="entry name" value="INVOLUCRIN REPEAT PROTEIN (AFU_ORTHOLOGUE AFUA_2G08060)"/>
    <property type="match status" value="1"/>
</dbReference>
<feature type="compositionally biased region" description="Basic and acidic residues" evidence="2">
    <location>
        <begin position="3365"/>
        <end position="3395"/>
    </location>
</feature>